<dbReference type="PANTHER" id="PTHR11743:SF70">
    <property type="entry name" value="GH26960P-RELATED"/>
    <property type="match status" value="1"/>
</dbReference>
<keyword evidence="2" id="KW-0812">Transmembrane</keyword>
<dbReference type="Proteomes" id="UP000268823">
    <property type="component" value="Unassembled WGS sequence"/>
</dbReference>
<evidence type="ECO:0000256" key="3">
    <source>
        <dbReference type="ARBA" id="ARBA00023114"/>
    </source>
</evidence>
<evidence type="ECO:0000313" key="5">
    <source>
        <dbReference type="EMBL" id="RMY83465.1"/>
    </source>
</evidence>
<keyword evidence="3" id="KW-0626">Porin</keyword>
<reference evidence="5 6" key="1">
    <citation type="journal article" date="2018" name="BMC Genomics">
        <title>Genomic evidence for intraspecific hybridization in a clonal and extremely halotolerant yeast.</title>
        <authorList>
            <person name="Gostincar C."/>
            <person name="Stajich J.E."/>
            <person name="Zupancic J."/>
            <person name="Zalar P."/>
            <person name="Gunde-Cimerman N."/>
        </authorList>
    </citation>
    <scope>NUCLEOTIDE SEQUENCE [LARGE SCALE GENOMIC DNA]</scope>
    <source>
        <strain evidence="5 6">EXF-2788</strain>
    </source>
</reference>
<dbReference type="GO" id="GO:0008308">
    <property type="term" value="F:voltage-gated monoatomic anion channel activity"/>
    <property type="evidence" value="ECO:0007669"/>
    <property type="project" value="InterPro"/>
</dbReference>
<dbReference type="GO" id="GO:0046930">
    <property type="term" value="C:pore complex"/>
    <property type="evidence" value="ECO:0007669"/>
    <property type="project" value="UniProtKB-KW"/>
</dbReference>
<evidence type="ECO:0000256" key="2">
    <source>
        <dbReference type="ARBA" id="ARBA00022452"/>
    </source>
</evidence>
<feature type="region of interest" description="Disordered" evidence="4">
    <location>
        <begin position="118"/>
        <end position="160"/>
    </location>
</feature>
<evidence type="ECO:0000313" key="6">
    <source>
        <dbReference type="Proteomes" id="UP000268823"/>
    </source>
</evidence>
<evidence type="ECO:0000256" key="1">
    <source>
        <dbReference type="ARBA" id="ARBA00007780"/>
    </source>
</evidence>
<dbReference type="GO" id="GO:0015288">
    <property type="term" value="F:porin activity"/>
    <property type="evidence" value="ECO:0007669"/>
    <property type="project" value="UniProtKB-KW"/>
</dbReference>
<sequence length="433" mass="45229">MGSIPPFSSEIPKPVGSTEKLANDINRSFAMPVPAFGDLGKAANDSGDTDVEVGIAYQQGLLPHCSGLVFLLLREECCRARTRFADGCNTGTLDVKLKAPNGTNVAVKGKQGFDGVTSGSIEGKHTLKPQGAQHQSPSDFSTPAPSSSSPPPTLAPTYSATQRGRNGFIKSISFITALPSPLRTHLYLSAIGIPNGFGTQEKLALTLRLPATGVTITQAWTTASLLDTKVELSDVVAPGAKVDLQNLWNPSKPNSAAQKLNLAWKNPNVHTRAFINYGTASGNVDATVDAVAGHEGFLVGGEAAYDVGKGAVTRYGLGLAYQTPAYNATVNAVQNLNVIMASYYQKVNSSVEVGAKAGYDVPGSKAAGLELASKYKLDPLSFAKAKINDRGIAAFAYSTKLNAGTTLGLGLSLDTQKLNEAGHKIGTSLTFEG</sequence>
<keyword evidence="3" id="KW-0406">Ion transport</keyword>
<dbReference type="Pfam" id="PF01459">
    <property type="entry name" value="Porin_3"/>
    <property type="match status" value="1"/>
</dbReference>
<dbReference type="InterPro" id="IPR023614">
    <property type="entry name" value="Porin_dom_sf"/>
</dbReference>
<dbReference type="InterPro" id="IPR027246">
    <property type="entry name" value="Porin_Euk/Tom40"/>
</dbReference>
<protein>
    <recommendedName>
        <fullName evidence="7">Mitochondrial outer membrane protein porin</fullName>
    </recommendedName>
</protein>
<evidence type="ECO:0000256" key="4">
    <source>
        <dbReference type="SAM" id="MobiDB-lite"/>
    </source>
</evidence>
<organism evidence="5 6">
    <name type="scientific">Hortaea werneckii</name>
    <name type="common">Black yeast</name>
    <name type="synonym">Cladosporium werneckii</name>
    <dbReference type="NCBI Taxonomy" id="91943"/>
    <lineage>
        <taxon>Eukaryota</taxon>
        <taxon>Fungi</taxon>
        <taxon>Dikarya</taxon>
        <taxon>Ascomycota</taxon>
        <taxon>Pezizomycotina</taxon>
        <taxon>Dothideomycetes</taxon>
        <taxon>Dothideomycetidae</taxon>
        <taxon>Mycosphaerellales</taxon>
        <taxon>Teratosphaeriaceae</taxon>
        <taxon>Hortaea</taxon>
    </lineage>
</organism>
<dbReference type="CDD" id="cd07306">
    <property type="entry name" value="Porin3_VDAC"/>
    <property type="match status" value="1"/>
</dbReference>
<dbReference type="AlphaFoldDB" id="A0A3M7F3L8"/>
<dbReference type="OrthoDB" id="7827681at2759"/>
<dbReference type="VEuPathDB" id="FungiDB:BTJ68_08456"/>
<keyword evidence="2" id="KW-1134">Transmembrane beta strand</keyword>
<dbReference type="Gene3D" id="2.40.160.10">
    <property type="entry name" value="Porin"/>
    <property type="match status" value="1"/>
</dbReference>
<keyword evidence="2" id="KW-0472">Membrane</keyword>
<comment type="similarity">
    <text evidence="1">Belongs to the eukaryotic mitochondrial porin family.</text>
</comment>
<dbReference type="InterPro" id="IPR001925">
    <property type="entry name" value="Porin_Euk"/>
</dbReference>
<comment type="caution">
    <text evidence="5">The sequence shown here is derived from an EMBL/GenBank/DDBJ whole genome shotgun (WGS) entry which is preliminary data.</text>
</comment>
<keyword evidence="3" id="KW-0813">Transport</keyword>
<feature type="compositionally biased region" description="Low complexity" evidence="4">
    <location>
        <begin position="136"/>
        <end position="147"/>
    </location>
</feature>
<dbReference type="PANTHER" id="PTHR11743">
    <property type="entry name" value="VOLTAGE-DEPENDENT ANION-SELECTIVE CHANNEL"/>
    <property type="match status" value="1"/>
</dbReference>
<gene>
    <name evidence="5" type="ORF">D0861_07401</name>
</gene>
<dbReference type="EMBL" id="QWIR01000180">
    <property type="protein sequence ID" value="RMY83465.1"/>
    <property type="molecule type" value="Genomic_DNA"/>
</dbReference>
<proteinExistence type="inferred from homology"/>
<dbReference type="GO" id="GO:0005741">
    <property type="term" value="C:mitochondrial outer membrane"/>
    <property type="evidence" value="ECO:0007669"/>
    <property type="project" value="InterPro"/>
</dbReference>
<accession>A0A3M7F3L8</accession>
<name>A0A3M7F3L8_HORWE</name>
<evidence type="ECO:0008006" key="7">
    <source>
        <dbReference type="Google" id="ProtNLM"/>
    </source>
</evidence>